<feature type="transmembrane region" description="Helical" evidence="6">
    <location>
        <begin position="188"/>
        <end position="209"/>
    </location>
</feature>
<evidence type="ECO:0000256" key="3">
    <source>
        <dbReference type="ARBA" id="ARBA00022692"/>
    </source>
</evidence>
<keyword evidence="3 6" id="KW-0812">Transmembrane</keyword>
<dbReference type="InterPro" id="IPR005829">
    <property type="entry name" value="Sugar_transporter_CS"/>
</dbReference>
<evidence type="ECO:0000313" key="9">
    <source>
        <dbReference type="Proteomes" id="UP000566813"/>
    </source>
</evidence>
<feature type="transmembrane region" description="Helical" evidence="6">
    <location>
        <begin position="90"/>
        <end position="110"/>
    </location>
</feature>
<dbReference type="InterPro" id="IPR036259">
    <property type="entry name" value="MFS_trans_sf"/>
</dbReference>
<feature type="transmembrane region" description="Helical" evidence="6">
    <location>
        <begin position="303"/>
        <end position="326"/>
    </location>
</feature>
<dbReference type="AlphaFoldDB" id="A0A7X1FST5"/>
<feature type="transmembrane region" description="Helical" evidence="6">
    <location>
        <begin position="403"/>
        <end position="423"/>
    </location>
</feature>
<protein>
    <submittedName>
        <fullName evidence="8">MFS transporter</fullName>
    </submittedName>
</protein>
<dbReference type="EMBL" id="JACLAW010000006">
    <property type="protein sequence ID" value="MBC2665692.1"/>
    <property type="molecule type" value="Genomic_DNA"/>
</dbReference>
<dbReference type="GO" id="GO:0022857">
    <property type="term" value="F:transmembrane transporter activity"/>
    <property type="evidence" value="ECO:0007669"/>
    <property type="project" value="InterPro"/>
</dbReference>
<evidence type="ECO:0000256" key="6">
    <source>
        <dbReference type="SAM" id="Phobius"/>
    </source>
</evidence>
<evidence type="ECO:0000256" key="5">
    <source>
        <dbReference type="ARBA" id="ARBA00023136"/>
    </source>
</evidence>
<dbReference type="SUPFAM" id="SSF103473">
    <property type="entry name" value="MFS general substrate transporter"/>
    <property type="match status" value="1"/>
</dbReference>
<dbReference type="Gene3D" id="1.20.1250.20">
    <property type="entry name" value="MFS general substrate transporter like domains"/>
    <property type="match status" value="1"/>
</dbReference>
<evidence type="ECO:0000313" key="8">
    <source>
        <dbReference type="EMBL" id="MBC2665692.1"/>
    </source>
</evidence>
<gene>
    <name evidence="8" type="ORF">H7F51_09160</name>
</gene>
<dbReference type="PROSITE" id="PS50850">
    <property type="entry name" value="MFS"/>
    <property type="match status" value="1"/>
</dbReference>
<organism evidence="8 9">
    <name type="scientific">Novosphingobium flavum</name>
    <dbReference type="NCBI Taxonomy" id="1778672"/>
    <lineage>
        <taxon>Bacteria</taxon>
        <taxon>Pseudomonadati</taxon>
        <taxon>Pseudomonadota</taxon>
        <taxon>Alphaproteobacteria</taxon>
        <taxon>Sphingomonadales</taxon>
        <taxon>Sphingomonadaceae</taxon>
        <taxon>Novosphingobium</taxon>
    </lineage>
</organism>
<feature type="domain" description="Major facilitator superfamily (MFS) profile" evidence="7">
    <location>
        <begin position="19"/>
        <end position="426"/>
    </location>
</feature>
<keyword evidence="5 6" id="KW-0472">Membrane</keyword>
<dbReference type="Proteomes" id="UP000566813">
    <property type="component" value="Unassembled WGS sequence"/>
</dbReference>
<feature type="transmembrane region" description="Helical" evidence="6">
    <location>
        <begin position="150"/>
        <end position="168"/>
    </location>
</feature>
<keyword evidence="9" id="KW-1185">Reference proteome</keyword>
<feature type="transmembrane region" description="Helical" evidence="6">
    <location>
        <begin position="116"/>
        <end position="138"/>
    </location>
</feature>
<keyword evidence="2" id="KW-0813">Transport</keyword>
<feature type="transmembrane region" description="Helical" evidence="6">
    <location>
        <begin position="62"/>
        <end position="83"/>
    </location>
</feature>
<name>A0A7X1FST5_9SPHN</name>
<feature type="transmembrane region" description="Helical" evidence="6">
    <location>
        <begin position="21"/>
        <end position="42"/>
    </location>
</feature>
<dbReference type="InterPro" id="IPR011701">
    <property type="entry name" value="MFS"/>
</dbReference>
<comment type="caution">
    <text evidence="8">The sequence shown here is derived from an EMBL/GenBank/DDBJ whole genome shotgun (WGS) entry which is preliminary data.</text>
</comment>
<feature type="transmembrane region" description="Helical" evidence="6">
    <location>
        <begin position="367"/>
        <end position="391"/>
    </location>
</feature>
<dbReference type="InterPro" id="IPR020846">
    <property type="entry name" value="MFS_dom"/>
</dbReference>
<feature type="transmembrane region" description="Helical" evidence="6">
    <location>
        <begin position="271"/>
        <end position="291"/>
    </location>
</feature>
<comment type="subcellular location">
    <subcellularLocation>
        <location evidence="1">Membrane</location>
        <topology evidence="1">Multi-pass membrane protein</topology>
    </subcellularLocation>
</comment>
<evidence type="ECO:0000256" key="4">
    <source>
        <dbReference type="ARBA" id="ARBA00022989"/>
    </source>
</evidence>
<accession>A0A7X1FST5</accession>
<dbReference type="PANTHER" id="PTHR23505:SF79">
    <property type="entry name" value="PROTEIN SPINSTER"/>
    <property type="match status" value="1"/>
</dbReference>
<dbReference type="InterPro" id="IPR044770">
    <property type="entry name" value="MFS_spinster-like"/>
</dbReference>
<dbReference type="PROSITE" id="PS00216">
    <property type="entry name" value="SUGAR_TRANSPORT_1"/>
    <property type="match status" value="1"/>
</dbReference>
<sequence length="431" mass="44488">MGQESPAAAEDRESPARLLTIWAAVALLFALYVVAVVDRLLVSVLLTPIKAAFTLTDFSAGLLLGPAFGIFYGVMAFPMGWIADRFGRRLVLFVAVAIWSLASLASALVTTVAGLIVARCVVAIAEAALSPAAFALIGAMFPPRKAAFPMAVYATGSSLGFGLALLMGGHLGVIGTVEVPLIGILHRWQAGFISTAVIGLVISPLIFLLPGGGQSSEQLAEARRVKLKPFLAQNLRRIVGLLVLFGIMAIVGVSLQLWSAPHAQRMFGASAAAPMAIMGTVAAVAGSFVTGRGAVLLRQRGSANAYVLISLFVTVLALPVSALGFLSSSQAIFVGTFAFTMLLFAPFIGYAAAAFNEFTPEPLRARVGAIFFTMIAMAGSVVGPPLVGALSEGFGGAQHLGEAMATVNVVACILIAATALIIMRAKPGSGT</sequence>
<dbReference type="PANTHER" id="PTHR23505">
    <property type="entry name" value="SPINSTER"/>
    <property type="match status" value="1"/>
</dbReference>
<reference evidence="8 9" key="1">
    <citation type="submission" date="2020-08" db="EMBL/GenBank/DDBJ databases">
        <title>The genome sequence of type strain Novosphingobium flavum NBRC 111647.</title>
        <authorList>
            <person name="Liu Y."/>
        </authorList>
    </citation>
    <scope>NUCLEOTIDE SEQUENCE [LARGE SCALE GENOMIC DNA]</scope>
    <source>
        <strain evidence="8 9">NBRC 111647</strain>
    </source>
</reference>
<dbReference type="Pfam" id="PF07690">
    <property type="entry name" value="MFS_1"/>
    <property type="match status" value="1"/>
</dbReference>
<dbReference type="RefSeq" id="WP_185663955.1">
    <property type="nucleotide sequence ID" value="NZ_JACLAW010000006.1"/>
</dbReference>
<proteinExistence type="predicted"/>
<evidence type="ECO:0000256" key="2">
    <source>
        <dbReference type="ARBA" id="ARBA00022448"/>
    </source>
</evidence>
<feature type="transmembrane region" description="Helical" evidence="6">
    <location>
        <begin position="332"/>
        <end position="355"/>
    </location>
</feature>
<evidence type="ECO:0000259" key="7">
    <source>
        <dbReference type="PROSITE" id="PS50850"/>
    </source>
</evidence>
<dbReference type="GO" id="GO:0016020">
    <property type="term" value="C:membrane"/>
    <property type="evidence" value="ECO:0007669"/>
    <property type="project" value="UniProtKB-SubCell"/>
</dbReference>
<evidence type="ECO:0000256" key="1">
    <source>
        <dbReference type="ARBA" id="ARBA00004141"/>
    </source>
</evidence>
<keyword evidence="4 6" id="KW-1133">Transmembrane helix</keyword>
<feature type="transmembrane region" description="Helical" evidence="6">
    <location>
        <begin position="238"/>
        <end position="259"/>
    </location>
</feature>